<organism evidence="2 3">
    <name type="scientific">Cryptobacterium curtum (strain ATCC 700683 / DSM 15641 / CCUG 43107 / 12-3)</name>
    <dbReference type="NCBI Taxonomy" id="469378"/>
    <lineage>
        <taxon>Bacteria</taxon>
        <taxon>Bacillati</taxon>
        <taxon>Actinomycetota</taxon>
        <taxon>Coriobacteriia</taxon>
        <taxon>Eggerthellales</taxon>
        <taxon>Eggerthellaceae</taxon>
        <taxon>Cryptobacterium</taxon>
    </lineage>
</organism>
<dbReference type="SMART" id="SM01043">
    <property type="entry name" value="BTAD"/>
    <property type="match status" value="1"/>
</dbReference>
<keyword evidence="3" id="KW-1185">Reference proteome</keyword>
<dbReference type="AlphaFoldDB" id="C7MMX4"/>
<dbReference type="Gene3D" id="1.10.10.10">
    <property type="entry name" value="Winged helix-like DNA-binding domain superfamily/Winged helix DNA-binding domain"/>
    <property type="match status" value="1"/>
</dbReference>
<reference evidence="2 3" key="1">
    <citation type="journal article" date="2009" name="Stand. Genomic Sci.">
        <title>Complete genome sequence of Cryptobacterium curtum type strain (12-3).</title>
        <authorList>
            <person name="Mavrommatis K."/>
            <person name="Pukall R."/>
            <person name="Rohde C."/>
            <person name="Chen F."/>
            <person name="Sims D."/>
            <person name="Brettin T."/>
            <person name="Kuske C."/>
            <person name="Detter J.C."/>
            <person name="Han C."/>
            <person name="Lapidus A."/>
            <person name="Copeland A."/>
            <person name="Glavina Del Rio T."/>
            <person name="Nolan M."/>
            <person name="Lucas S."/>
            <person name="Tice H."/>
            <person name="Cheng J.F."/>
            <person name="Bruce D."/>
            <person name="Goodwin L."/>
            <person name="Pitluck S."/>
            <person name="Ovchinnikova G."/>
            <person name="Pati A."/>
            <person name="Ivanova N."/>
            <person name="Chen A."/>
            <person name="Palaniappan K."/>
            <person name="Chain P."/>
            <person name="D'haeseleer P."/>
            <person name="Goker M."/>
            <person name="Bristow J."/>
            <person name="Eisen J.A."/>
            <person name="Markowitz V."/>
            <person name="Hugenholtz P."/>
            <person name="Rohde M."/>
            <person name="Klenk H.P."/>
            <person name="Kyrpides N.C."/>
        </authorList>
    </citation>
    <scope>NUCLEOTIDE SEQUENCE [LARGE SCALE GENOMIC DNA]</scope>
    <source>
        <strain evidence="3">ATCC 700683 / DSM 15641 / 12-3</strain>
    </source>
</reference>
<protein>
    <submittedName>
        <fullName evidence="2">DNA-binding transcriptional activator of the SARP family</fullName>
    </submittedName>
</protein>
<dbReference type="Proteomes" id="UP000000954">
    <property type="component" value="Chromosome"/>
</dbReference>
<gene>
    <name evidence="2" type="ordered locus">Ccur_05450</name>
</gene>
<dbReference type="OrthoDB" id="3185430at2"/>
<accession>C7MMX4</accession>
<evidence type="ECO:0000259" key="1">
    <source>
        <dbReference type="SMART" id="SM01043"/>
    </source>
</evidence>
<keyword evidence="2" id="KW-0238">DNA-binding</keyword>
<dbReference type="PANTHER" id="PTHR35807">
    <property type="entry name" value="TRANSCRIPTIONAL REGULATOR REDD-RELATED"/>
    <property type="match status" value="1"/>
</dbReference>
<name>C7MMX4_CRYCD</name>
<dbReference type="InterPro" id="IPR005158">
    <property type="entry name" value="BTAD"/>
</dbReference>
<dbReference type="STRING" id="469378.Ccur_05450"/>
<dbReference type="eggNOG" id="COG3629">
    <property type="taxonomic scope" value="Bacteria"/>
</dbReference>
<dbReference type="Pfam" id="PF03704">
    <property type="entry name" value="BTAD"/>
    <property type="match status" value="1"/>
</dbReference>
<dbReference type="Gene3D" id="1.25.40.10">
    <property type="entry name" value="Tetratricopeptide repeat domain"/>
    <property type="match status" value="1"/>
</dbReference>
<dbReference type="GO" id="GO:0003677">
    <property type="term" value="F:DNA binding"/>
    <property type="evidence" value="ECO:0007669"/>
    <property type="project" value="UniProtKB-KW"/>
</dbReference>
<dbReference type="PANTHER" id="PTHR35807:SF2">
    <property type="entry name" value="TRANSCRIPTIONAL ACTIVATOR DOMAIN"/>
    <property type="match status" value="1"/>
</dbReference>
<sequence>MYDFLEHCACNGSAPEQFSERKMLFRNALLARMMADRTRVRYLVAPELFGKSSLACSYARFVFAFNDVWWVNGKSACLLRDLDDGSLMQDFPQVIPAGGLVVLDDVPSLGKDRAQKFWEFCQTMVTSGREVVVAATPGTDPLAAFRSSCVVIGSRDLLCTDEECSALGVRPLRTESSFRLIDRVAGLAQHSSPQYERFLHALIADGQQDRAVLSFVVLSLEEATTDEIACVLNTSFDVTDINVESLPFIQFNATTSTFSAKGFPLASIVRAYAPYFQSDAGDSGLGLDDVLVGRVADILMRKRRFERACGFVAALCSPSKRSEWLRRWQDVMAGAGALAPAEAVFATLTRYREGSHIDLQVGSLLRRVMAGDQTAALKLLQSARRSDCSLSLRLRCASTALMAPEHSAEVLRDFSLTEAAHALASVGGESSLSSQVRALLVFWQHIMHSENEELDLLSVARHLDADSTSDDAAWAFACLLRVRGTCDSHTCASIAQYLHTLPQAEGGIGFIFLHRLLAELQLDKASIAAVPMSDMCQKLQAKLNTQRELFARLVPEGDFHTPTSKESLRLAGLKENSSLSAHEEDSQAFASEGSSRMSVSEEFTRCASTTLDYSVSTTSNHATFGATHCTQRPSSTANAMATASSVDNPPDITPLLQVRLFGSFSVSHGEEPVDMARLSRQKTRALLAILLLYPGQDIPGDTIAFMLWPRSDGAKARRNMYSVLSKLRGALKLPDGTCPYLKRAQGVVALVPSLVRSDCDQVGALCRSLRFDHLEPAAIVDAFNALRLQYAGEFLPGNIEDEPIARARRLWQGRTVDAALHAAQRLEEADCLQEALSVAEQALEWDTHREDCHGRLMRLQARCGQRPAAVETWLRYLDMMRAFGLDASKTMNALYEEIIGNSLGVIA</sequence>
<dbReference type="EMBL" id="CP001682">
    <property type="protein sequence ID" value="ACU94264.1"/>
    <property type="molecule type" value="Genomic_DNA"/>
</dbReference>
<proteinExistence type="predicted"/>
<dbReference type="SUPFAM" id="SSF48452">
    <property type="entry name" value="TPR-like"/>
    <property type="match status" value="1"/>
</dbReference>
<dbReference type="HOGENOM" id="CLU_337994_0_0_11"/>
<dbReference type="KEGG" id="ccu:Ccur_05450"/>
<evidence type="ECO:0000313" key="2">
    <source>
        <dbReference type="EMBL" id="ACU94264.1"/>
    </source>
</evidence>
<dbReference type="InterPro" id="IPR036388">
    <property type="entry name" value="WH-like_DNA-bd_sf"/>
</dbReference>
<evidence type="ECO:0000313" key="3">
    <source>
        <dbReference type="Proteomes" id="UP000000954"/>
    </source>
</evidence>
<dbReference type="RefSeq" id="WP_012802952.1">
    <property type="nucleotide sequence ID" value="NC_013170.1"/>
</dbReference>
<dbReference type="InterPro" id="IPR051677">
    <property type="entry name" value="AfsR-DnrI-RedD_regulator"/>
</dbReference>
<feature type="domain" description="Bacterial transcriptional activator" evidence="1">
    <location>
        <begin position="757"/>
        <end position="899"/>
    </location>
</feature>
<dbReference type="InterPro" id="IPR011990">
    <property type="entry name" value="TPR-like_helical_dom_sf"/>
</dbReference>